<dbReference type="OrthoDB" id="6565963at2"/>
<dbReference type="RefSeq" id="WP_007679825.1">
    <property type="nucleotide sequence ID" value="NZ_CAKW01000131.1"/>
</dbReference>
<sequence>MWLPHRAAARAWFAGFTSQVRAGSDPTSLIALKKTHIDMLKSQWNTFLARIANLTR</sequence>
<evidence type="ECO:0000313" key="2">
    <source>
        <dbReference type="Proteomes" id="UP000009340"/>
    </source>
</evidence>
<protein>
    <submittedName>
        <fullName evidence="1">Uncharacterized protein</fullName>
    </submittedName>
</protein>
<dbReference type="Proteomes" id="UP000009340">
    <property type="component" value="Unassembled WGS sequence"/>
</dbReference>
<dbReference type="AlphaFoldDB" id="K8AJ60"/>
<gene>
    <name evidence="1" type="ORF">BN137_3700</name>
</gene>
<proteinExistence type="predicted"/>
<comment type="caution">
    <text evidence="1">The sequence shown here is derived from an EMBL/GenBank/DDBJ whole genome shotgun (WGS) entry which is preliminary data.</text>
</comment>
<accession>K8AJ60</accession>
<evidence type="ECO:0000313" key="1">
    <source>
        <dbReference type="EMBL" id="CCJ74302.1"/>
    </source>
</evidence>
<dbReference type="EMBL" id="CAKW01000131">
    <property type="protein sequence ID" value="CCJ74302.1"/>
    <property type="molecule type" value="Genomic_DNA"/>
</dbReference>
<reference evidence="1" key="1">
    <citation type="submission" date="2012-07" db="EMBL/GenBank/DDBJ databases">
        <authorList>
            <person name="Cummings C."/>
        </authorList>
    </citation>
    <scope>NUCLEOTIDE SEQUENCE</scope>
    <source>
        <strain evidence="1">1330</strain>
    </source>
</reference>
<name>K8AJ60_9ENTR</name>
<organism evidence="1 2">
    <name type="scientific">Cronobacter condimenti 1330</name>
    <dbReference type="NCBI Taxonomy" id="1073999"/>
    <lineage>
        <taxon>Bacteria</taxon>
        <taxon>Pseudomonadati</taxon>
        <taxon>Pseudomonadota</taxon>
        <taxon>Gammaproteobacteria</taxon>
        <taxon>Enterobacterales</taxon>
        <taxon>Enterobacteriaceae</taxon>
        <taxon>Cronobacter</taxon>
    </lineage>
</organism>